<name>A0ABR1S6I8_9PEZI</name>
<evidence type="ECO:0000313" key="4">
    <source>
        <dbReference type="Proteomes" id="UP001396898"/>
    </source>
</evidence>
<dbReference type="Proteomes" id="UP001396898">
    <property type="component" value="Unassembled WGS sequence"/>
</dbReference>
<keyword evidence="2" id="KW-0732">Signal</keyword>
<evidence type="ECO:0000256" key="2">
    <source>
        <dbReference type="SAM" id="SignalP"/>
    </source>
</evidence>
<evidence type="ECO:0000313" key="3">
    <source>
        <dbReference type="EMBL" id="KAK8027444.1"/>
    </source>
</evidence>
<feature type="chain" id="PRO_5045830392" evidence="2">
    <location>
        <begin position="23"/>
        <end position="235"/>
    </location>
</feature>
<dbReference type="EMBL" id="JAQQWI010000007">
    <property type="protein sequence ID" value="KAK8027444.1"/>
    <property type="molecule type" value="Genomic_DNA"/>
</dbReference>
<evidence type="ECO:0000256" key="1">
    <source>
        <dbReference type="SAM" id="MobiDB-lite"/>
    </source>
</evidence>
<proteinExistence type="predicted"/>
<sequence>MVTSSALALGAALAIGWHGATCQTLRPTGRRPWLTRGEEGLMSAEVELGNEAPSLSSTEHRARNVTKGDGLQMGDATTTHWHRQARKPRKTQHPPPPVKPSRRINFIFPSIPSLVDSTADAIASLTSVGNVTEYNPSSKPGVLDHRYGSRACKPSSAMYACVALLGTKECGCSCSPESGWCQVGKSGRKREYAAGSKARRGRTFPHDANGIRNNRHLPSTLVTGLSNVHPNFITA</sequence>
<reference evidence="3 4" key="1">
    <citation type="submission" date="2023-01" db="EMBL/GenBank/DDBJ databases">
        <title>Analysis of 21 Apiospora genomes using comparative genomics revels a genus with tremendous synthesis potential of carbohydrate active enzymes and secondary metabolites.</title>
        <authorList>
            <person name="Sorensen T."/>
        </authorList>
    </citation>
    <scope>NUCLEOTIDE SEQUENCE [LARGE SCALE GENOMIC DNA]</scope>
    <source>
        <strain evidence="3 4">CBS 20057</strain>
    </source>
</reference>
<protein>
    <submittedName>
        <fullName evidence="3">Uncharacterized protein</fullName>
    </submittedName>
</protein>
<comment type="caution">
    <text evidence="3">The sequence shown here is derived from an EMBL/GenBank/DDBJ whole genome shotgun (WGS) entry which is preliminary data.</text>
</comment>
<accession>A0ABR1S6I8</accession>
<organism evidence="3 4">
    <name type="scientific">Apiospora marii</name>
    <dbReference type="NCBI Taxonomy" id="335849"/>
    <lineage>
        <taxon>Eukaryota</taxon>
        <taxon>Fungi</taxon>
        <taxon>Dikarya</taxon>
        <taxon>Ascomycota</taxon>
        <taxon>Pezizomycotina</taxon>
        <taxon>Sordariomycetes</taxon>
        <taxon>Xylariomycetidae</taxon>
        <taxon>Amphisphaeriales</taxon>
        <taxon>Apiosporaceae</taxon>
        <taxon>Apiospora</taxon>
    </lineage>
</organism>
<gene>
    <name evidence="3" type="ORF">PG991_004500</name>
</gene>
<keyword evidence="4" id="KW-1185">Reference proteome</keyword>
<feature type="signal peptide" evidence="2">
    <location>
        <begin position="1"/>
        <end position="22"/>
    </location>
</feature>
<feature type="region of interest" description="Disordered" evidence="1">
    <location>
        <begin position="50"/>
        <end position="102"/>
    </location>
</feature>
<feature type="compositionally biased region" description="Basic residues" evidence="1">
    <location>
        <begin position="80"/>
        <end position="92"/>
    </location>
</feature>